<sequence length="797" mass="88787">MTSKKCLVVNLKVRKVDTLRSQKSRNGSIGVENHLSVSNSAKVQLNGQTSDLFRYCLSKYGNSKHDNFSDSLHSSLGAMKAERDSSPMYFAPEFQDCLRSQHNNYLASSSYSTGIPLHPAVLSAAAAAANAGLPHYIPTALSSFPDVAKVFLNSRIPADSVNEKGSEKSAAKDEIIANESMKRILEVVDASNAAKLNVHESHGKPYTRNGYLADTNTSNSSPISFSVSSLPSLPQITPIDSPDESGNKCSNNLELRCKYCEKHFDNRVDCQQHEMYVCQHSKDSLNYIDSKKLFVSVDAAPNFRDSILKNNASNSKLTNLTIAESDDDSQRDSSLDEDMTTNDGKKVRVRSVLSEDTLRVLRAQYEVNPRPKKHDILRLSQEVNYPPRVVQVWFQNMRARDRRLGRPIPAGHNNQSVDGNEPRKNGSPTQQSCSPVPLSIPQYRPQFSSNPSVILPPPSFPTSVSFAEGLLTDHNSSLHNIQSLGAPSPATAPASFLDGELYKNPSTRESEASLPDSEQPLDLSLKSKEVMCFKDSYEKVCNFNGSENERNNQVLNLSRNSDFSEDRIISISPGREKLTKFAAYAIHSKDEDNIIRSRNKSPDNPNLLFNSSNGSLIPMDSYCNSHEKREQDEYYCKRDEKRSHSDSEDAAHRSDSTSNLDYLSDSSKGNAVKSPSPSKIWKPSTGELDSTFGQTGSAEGNVGDIQGGVYSCDQCDKTFSKQSSLARHKYEHSGQRPHKCDVCSKAFKHKHHLTEHKRLHSGEKPFQCKKCLKRFSHSGSYSQHMNHRYSYCKPYRE</sequence>
<dbReference type="GO" id="GO:0005634">
    <property type="term" value="C:nucleus"/>
    <property type="evidence" value="ECO:0007669"/>
    <property type="project" value="UniProtKB-SubCell"/>
</dbReference>
<dbReference type="Pfam" id="PF00096">
    <property type="entry name" value="zf-C2H2"/>
    <property type="match status" value="1"/>
</dbReference>
<dbReference type="FunFam" id="3.30.160.60:FF:000744">
    <property type="entry name" value="zinc finger E-box-binding homeobox 1"/>
    <property type="match status" value="1"/>
</dbReference>
<evidence type="ECO:0000256" key="3">
    <source>
        <dbReference type="ARBA" id="ARBA00022737"/>
    </source>
</evidence>
<feature type="domain" description="C2H2-type" evidence="14">
    <location>
        <begin position="710"/>
        <end position="737"/>
    </location>
</feature>
<keyword evidence="2" id="KW-0479">Metal-binding</keyword>
<keyword evidence="5" id="KW-0862">Zinc</keyword>
<evidence type="ECO:0000259" key="13">
    <source>
        <dbReference type="PROSITE" id="PS50071"/>
    </source>
</evidence>
<evidence type="ECO:0000256" key="12">
    <source>
        <dbReference type="SAM" id="MobiDB-lite"/>
    </source>
</evidence>
<dbReference type="InterPro" id="IPR013087">
    <property type="entry name" value="Znf_C2H2_type"/>
</dbReference>
<dbReference type="Gene3D" id="1.10.10.60">
    <property type="entry name" value="Homeodomain-like"/>
    <property type="match status" value="1"/>
</dbReference>
<dbReference type="OrthoDB" id="7491548at2759"/>
<gene>
    <name evidence="15" type="ORF">B4U80_07849</name>
</gene>
<feature type="region of interest" description="Disordered" evidence="12">
    <location>
        <begin position="634"/>
        <end position="700"/>
    </location>
</feature>
<dbReference type="SUPFAM" id="SSF57667">
    <property type="entry name" value="beta-beta-alpha zinc fingers"/>
    <property type="match status" value="2"/>
</dbReference>
<evidence type="ECO:0000259" key="14">
    <source>
        <dbReference type="PROSITE" id="PS50157"/>
    </source>
</evidence>
<dbReference type="PROSITE" id="PS50157">
    <property type="entry name" value="ZINC_FINGER_C2H2_2"/>
    <property type="match status" value="3"/>
</dbReference>
<dbReference type="STRING" id="299467.A0A443SW12"/>
<evidence type="ECO:0000256" key="5">
    <source>
        <dbReference type="ARBA" id="ARBA00022833"/>
    </source>
</evidence>
<evidence type="ECO:0000256" key="9">
    <source>
        <dbReference type="PROSITE-ProRule" id="PRU00042"/>
    </source>
</evidence>
<dbReference type="PANTHER" id="PTHR24391">
    <property type="entry name" value="HISTONE H4 TRANSCRIPTION FACTOR-RELATED"/>
    <property type="match status" value="1"/>
</dbReference>
<protein>
    <submittedName>
        <fullName evidence="15">Zinc finger E-box-binding homeobox protein zag-1-like protein</fullName>
    </submittedName>
</protein>
<evidence type="ECO:0000256" key="10">
    <source>
        <dbReference type="PROSITE-ProRule" id="PRU00108"/>
    </source>
</evidence>
<dbReference type="SUPFAM" id="SSF46689">
    <property type="entry name" value="Homeodomain-like"/>
    <property type="match status" value="1"/>
</dbReference>
<evidence type="ECO:0000256" key="1">
    <source>
        <dbReference type="ARBA" id="ARBA00004123"/>
    </source>
</evidence>
<feature type="domain" description="C2H2-type" evidence="14">
    <location>
        <begin position="766"/>
        <end position="794"/>
    </location>
</feature>
<keyword evidence="8 10" id="KW-0539">Nucleus</keyword>
<evidence type="ECO:0000256" key="4">
    <source>
        <dbReference type="ARBA" id="ARBA00022771"/>
    </source>
</evidence>
<evidence type="ECO:0000256" key="11">
    <source>
        <dbReference type="RuleBase" id="RU000682"/>
    </source>
</evidence>
<feature type="compositionally biased region" description="Polar residues" evidence="12">
    <location>
        <begin position="656"/>
        <end position="669"/>
    </location>
</feature>
<keyword evidence="6 10" id="KW-0238">DNA-binding</keyword>
<dbReference type="PROSITE" id="PS50071">
    <property type="entry name" value="HOMEOBOX_2"/>
    <property type="match status" value="1"/>
</dbReference>
<dbReference type="InterPro" id="IPR009057">
    <property type="entry name" value="Homeodomain-like_sf"/>
</dbReference>
<dbReference type="EMBL" id="NCKV01000080">
    <property type="protein sequence ID" value="RWS31722.1"/>
    <property type="molecule type" value="Genomic_DNA"/>
</dbReference>
<dbReference type="InterPro" id="IPR001356">
    <property type="entry name" value="HD"/>
</dbReference>
<feature type="compositionally biased region" description="Low complexity" evidence="12">
    <location>
        <begin position="673"/>
        <end position="684"/>
    </location>
</feature>
<dbReference type="SMART" id="SM00389">
    <property type="entry name" value="HOX"/>
    <property type="match status" value="1"/>
</dbReference>
<dbReference type="PROSITE" id="PS00028">
    <property type="entry name" value="ZINC_FINGER_C2H2_1"/>
    <property type="match status" value="2"/>
</dbReference>
<dbReference type="GO" id="GO:0000122">
    <property type="term" value="P:negative regulation of transcription by RNA polymerase II"/>
    <property type="evidence" value="ECO:0007669"/>
    <property type="project" value="UniProtKB-ARBA"/>
</dbReference>
<evidence type="ECO:0000313" key="15">
    <source>
        <dbReference type="EMBL" id="RWS31722.1"/>
    </source>
</evidence>
<feature type="domain" description="Homeobox" evidence="13">
    <location>
        <begin position="344"/>
        <end position="404"/>
    </location>
</feature>
<organism evidence="15 16">
    <name type="scientific">Leptotrombidium deliense</name>
    <dbReference type="NCBI Taxonomy" id="299467"/>
    <lineage>
        <taxon>Eukaryota</taxon>
        <taxon>Metazoa</taxon>
        <taxon>Ecdysozoa</taxon>
        <taxon>Arthropoda</taxon>
        <taxon>Chelicerata</taxon>
        <taxon>Arachnida</taxon>
        <taxon>Acari</taxon>
        <taxon>Acariformes</taxon>
        <taxon>Trombidiformes</taxon>
        <taxon>Prostigmata</taxon>
        <taxon>Anystina</taxon>
        <taxon>Parasitengona</taxon>
        <taxon>Trombiculoidea</taxon>
        <taxon>Trombiculidae</taxon>
        <taxon>Leptotrombidium</taxon>
    </lineage>
</organism>
<feature type="compositionally biased region" description="Basic and acidic residues" evidence="12">
    <location>
        <begin position="634"/>
        <end position="655"/>
    </location>
</feature>
<comment type="subcellular location">
    <subcellularLocation>
        <location evidence="1 10 11">Nucleus</location>
    </subcellularLocation>
</comment>
<feature type="DNA-binding region" description="Homeobox" evidence="10">
    <location>
        <begin position="346"/>
        <end position="405"/>
    </location>
</feature>
<keyword evidence="7 10" id="KW-0371">Homeobox</keyword>
<feature type="compositionally biased region" description="Polar residues" evidence="12">
    <location>
        <begin position="687"/>
        <end position="698"/>
    </location>
</feature>
<reference evidence="15 16" key="1">
    <citation type="journal article" date="2018" name="Gigascience">
        <title>Genomes of trombidid mites reveal novel predicted allergens and laterally-transferred genes associated with secondary metabolism.</title>
        <authorList>
            <person name="Dong X."/>
            <person name="Chaisiri K."/>
            <person name="Xia D."/>
            <person name="Armstrong S.D."/>
            <person name="Fang Y."/>
            <person name="Donnelly M.J."/>
            <person name="Kadowaki T."/>
            <person name="McGarry J.W."/>
            <person name="Darby A.C."/>
            <person name="Makepeace B.L."/>
        </authorList>
    </citation>
    <scope>NUCLEOTIDE SEQUENCE [LARGE SCALE GENOMIC DNA]</scope>
    <source>
        <strain evidence="15">UoL-UT</strain>
    </source>
</reference>
<dbReference type="SMART" id="SM00355">
    <property type="entry name" value="ZnF_C2H2"/>
    <property type="match status" value="4"/>
</dbReference>
<evidence type="ECO:0000256" key="6">
    <source>
        <dbReference type="ARBA" id="ARBA00023125"/>
    </source>
</evidence>
<dbReference type="PANTHER" id="PTHR24391:SF27">
    <property type="entry name" value="ZINC FINGER PROTEIN 1"/>
    <property type="match status" value="1"/>
</dbReference>
<keyword evidence="3" id="KW-0677">Repeat</keyword>
<dbReference type="FunFam" id="3.30.160.60:FF:000145">
    <property type="entry name" value="Zinc finger protein 574"/>
    <property type="match status" value="1"/>
</dbReference>
<evidence type="ECO:0000256" key="7">
    <source>
        <dbReference type="ARBA" id="ARBA00023155"/>
    </source>
</evidence>
<feature type="region of interest" description="Disordered" evidence="12">
    <location>
        <begin position="404"/>
        <end position="442"/>
    </location>
</feature>
<name>A0A443SW12_9ACAR</name>
<dbReference type="Pfam" id="PF00046">
    <property type="entry name" value="Homeodomain"/>
    <property type="match status" value="1"/>
</dbReference>
<dbReference type="FunFam" id="3.30.160.60:FF:000013">
    <property type="entry name" value="Putative zinc finger E-box-binding homeobox 2"/>
    <property type="match status" value="1"/>
</dbReference>
<accession>A0A443SW12</accession>
<dbReference type="Proteomes" id="UP000288716">
    <property type="component" value="Unassembled WGS sequence"/>
</dbReference>
<feature type="region of interest" description="Disordered" evidence="12">
    <location>
        <begin position="500"/>
        <end position="521"/>
    </location>
</feature>
<evidence type="ECO:0000256" key="8">
    <source>
        <dbReference type="ARBA" id="ARBA00023242"/>
    </source>
</evidence>
<comment type="caution">
    <text evidence="15">The sequence shown here is derived from an EMBL/GenBank/DDBJ whole genome shotgun (WGS) entry which is preliminary data.</text>
</comment>
<dbReference type="Gene3D" id="3.30.160.60">
    <property type="entry name" value="Classic Zinc Finger"/>
    <property type="match status" value="3"/>
</dbReference>
<evidence type="ECO:0000256" key="2">
    <source>
        <dbReference type="ARBA" id="ARBA00022723"/>
    </source>
</evidence>
<dbReference type="GO" id="GO:0008270">
    <property type="term" value="F:zinc ion binding"/>
    <property type="evidence" value="ECO:0007669"/>
    <property type="project" value="UniProtKB-KW"/>
</dbReference>
<keyword evidence="16" id="KW-1185">Reference proteome</keyword>
<dbReference type="InterPro" id="IPR051574">
    <property type="entry name" value="ZnF_E-box_Homeobox"/>
</dbReference>
<evidence type="ECO:0000313" key="16">
    <source>
        <dbReference type="Proteomes" id="UP000288716"/>
    </source>
</evidence>
<feature type="domain" description="C2H2-type" evidence="14">
    <location>
        <begin position="738"/>
        <end position="765"/>
    </location>
</feature>
<dbReference type="CDD" id="cd00086">
    <property type="entry name" value="homeodomain"/>
    <property type="match status" value="1"/>
</dbReference>
<dbReference type="VEuPathDB" id="VectorBase:LDEU000321"/>
<keyword evidence="4 9" id="KW-0863">Zinc-finger</keyword>
<dbReference type="GO" id="GO:0000978">
    <property type="term" value="F:RNA polymerase II cis-regulatory region sequence-specific DNA binding"/>
    <property type="evidence" value="ECO:0007669"/>
    <property type="project" value="TreeGrafter"/>
</dbReference>
<dbReference type="GO" id="GO:0000981">
    <property type="term" value="F:DNA-binding transcription factor activity, RNA polymerase II-specific"/>
    <property type="evidence" value="ECO:0007669"/>
    <property type="project" value="TreeGrafter"/>
</dbReference>
<proteinExistence type="predicted"/>
<dbReference type="InterPro" id="IPR036236">
    <property type="entry name" value="Znf_C2H2_sf"/>
</dbReference>
<dbReference type="AlphaFoldDB" id="A0A443SW12"/>
<feature type="region of interest" description="Disordered" evidence="12">
    <location>
        <begin position="323"/>
        <end position="343"/>
    </location>
</feature>